<comment type="caution">
    <text evidence="2">The sequence shown here is derived from an EMBL/GenBank/DDBJ whole genome shotgun (WGS) entry which is preliminary data.</text>
</comment>
<dbReference type="PANTHER" id="PTHR19920">
    <property type="entry name" value="WD40 PROTEIN CIAO1"/>
    <property type="match status" value="1"/>
</dbReference>
<protein>
    <recommendedName>
        <fullName evidence="4">WD40-repeat-containing domain</fullName>
    </recommendedName>
</protein>
<dbReference type="PROSITE" id="PS50082">
    <property type="entry name" value="WD_REPEATS_2"/>
    <property type="match status" value="3"/>
</dbReference>
<dbReference type="GO" id="GO:0097361">
    <property type="term" value="C:cytosolic [4Fe-4S] assembly targeting complex"/>
    <property type="evidence" value="ECO:0007669"/>
    <property type="project" value="TreeGrafter"/>
</dbReference>
<proteinExistence type="predicted"/>
<feature type="repeat" description="WD" evidence="1">
    <location>
        <begin position="283"/>
        <end position="324"/>
    </location>
</feature>
<dbReference type="SMART" id="SM00320">
    <property type="entry name" value="WD40"/>
    <property type="match status" value="4"/>
</dbReference>
<accession>A0A8S1KRB9</accession>
<dbReference type="GO" id="GO:0016226">
    <property type="term" value="P:iron-sulfur cluster assembly"/>
    <property type="evidence" value="ECO:0007669"/>
    <property type="project" value="TreeGrafter"/>
</dbReference>
<dbReference type="OrthoDB" id="306181at2759"/>
<gene>
    <name evidence="2" type="ORF">PSON_ATCC_30995.1.T0110494</name>
</gene>
<organism evidence="2 3">
    <name type="scientific">Paramecium sonneborni</name>
    <dbReference type="NCBI Taxonomy" id="65129"/>
    <lineage>
        <taxon>Eukaryota</taxon>
        <taxon>Sar</taxon>
        <taxon>Alveolata</taxon>
        <taxon>Ciliophora</taxon>
        <taxon>Intramacronucleata</taxon>
        <taxon>Oligohymenophorea</taxon>
        <taxon>Peniculida</taxon>
        <taxon>Parameciidae</taxon>
        <taxon>Paramecium</taxon>
    </lineage>
</organism>
<dbReference type="AlphaFoldDB" id="A0A8S1KRB9"/>
<feature type="repeat" description="WD" evidence="1">
    <location>
        <begin position="374"/>
        <end position="406"/>
    </location>
</feature>
<evidence type="ECO:0000256" key="1">
    <source>
        <dbReference type="PROSITE-ProRule" id="PRU00221"/>
    </source>
</evidence>
<feature type="repeat" description="WD" evidence="1">
    <location>
        <begin position="328"/>
        <end position="359"/>
    </location>
</feature>
<sequence>MFKLKMIENVQDLDCQMKHKYPIAQVVLDPQLQQNQRLLCQQCIADYETNAKTIGFKKVIQDIEYKKKKSLESIEYLIKQYINNIKSFQTQIGTLKSNIIEQLDHMIDYTKYWILNLKSTGSQYFEYSLFKELDLLINQQSTQNDYINLRNQIKNLNDCWNTKINSKLEIFKSFQVYQQCKNILNNLIELSQDLQQTNSSPVIQQNINSVTEQDNQVYNNLIPQQNYQQSFSKLKLFGNSIKQLDICNAIVFDQKSKIMVSTSKNDIKIWNFNNGIIKQIHSLQGHSKQVKCLVYSQINNYFVSGSVDGQIRIWKYYNDTQWQSSIPQNEHKEDIYDIILTQKEDQLISCSQDQSIKVWMVDINKNELKFLQSLVKHIDGVCSLSLNRSEKVLVSCGLDANIIIWKKKTNTEWIFQYVVNQSIQEVGSHVKFLRENQFIWLSQVSNTICVFETKQSDFYQESTEKRVQFRKNFEGYSNLEGFPIIYNRFRNIICLRHMCHICILEEQNDGYFSIVEELDCQDWSIQGTITNDGQYLVLWGDEKKIYETYKILYQ</sequence>
<dbReference type="InterPro" id="IPR001680">
    <property type="entry name" value="WD40_rpt"/>
</dbReference>
<evidence type="ECO:0000313" key="3">
    <source>
        <dbReference type="Proteomes" id="UP000692954"/>
    </source>
</evidence>
<evidence type="ECO:0008006" key="4">
    <source>
        <dbReference type="Google" id="ProtNLM"/>
    </source>
</evidence>
<dbReference type="Pfam" id="PF00400">
    <property type="entry name" value="WD40"/>
    <property type="match status" value="3"/>
</dbReference>
<evidence type="ECO:0000313" key="2">
    <source>
        <dbReference type="EMBL" id="CAD8057989.1"/>
    </source>
</evidence>
<keyword evidence="1" id="KW-0853">WD repeat</keyword>
<dbReference type="EMBL" id="CAJJDN010000011">
    <property type="protein sequence ID" value="CAD8057989.1"/>
    <property type="molecule type" value="Genomic_DNA"/>
</dbReference>
<reference evidence="2" key="1">
    <citation type="submission" date="2021-01" db="EMBL/GenBank/DDBJ databases">
        <authorList>
            <consortium name="Genoscope - CEA"/>
            <person name="William W."/>
        </authorList>
    </citation>
    <scope>NUCLEOTIDE SEQUENCE</scope>
</reference>
<name>A0A8S1KRB9_9CILI</name>
<dbReference type="PANTHER" id="PTHR19920:SF0">
    <property type="entry name" value="CYTOSOLIC IRON-SULFUR PROTEIN ASSEMBLY PROTEIN CIAO1-RELATED"/>
    <property type="match status" value="1"/>
</dbReference>
<keyword evidence="3" id="KW-1185">Reference proteome</keyword>
<dbReference type="PROSITE" id="PS50294">
    <property type="entry name" value="WD_REPEATS_REGION"/>
    <property type="match status" value="1"/>
</dbReference>
<dbReference type="Proteomes" id="UP000692954">
    <property type="component" value="Unassembled WGS sequence"/>
</dbReference>